<proteinExistence type="predicted"/>
<dbReference type="InterPro" id="IPR029063">
    <property type="entry name" value="SAM-dependent_MTases_sf"/>
</dbReference>
<reference evidence="2 3" key="1">
    <citation type="journal article" date="2008" name="Proc. Natl. Acad. Sci. U.S.A.">
        <title>Niche adaptation and genome expansion in the chlorophyll d-producing cyanobacterium Acaryochloris marina.</title>
        <authorList>
            <person name="Swingley W.D."/>
            <person name="Chen M."/>
            <person name="Cheung P.C."/>
            <person name="Conrad A.L."/>
            <person name="Dejesa L.C."/>
            <person name="Hao J."/>
            <person name="Honchak B.M."/>
            <person name="Karbach L.E."/>
            <person name="Kurdoglu A."/>
            <person name="Lahiri S."/>
            <person name="Mastrian S.D."/>
            <person name="Miyashita H."/>
            <person name="Page L."/>
            <person name="Ramakrishna P."/>
            <person name="Satoh S."/>
            <person name="Sattley W.M."/>
            <person name="Shimada Y."/>
            <person name="Taylor H.L."/>
            <person name="Tomo T."/>
            <person name="Tsuchiya T."/>
            <person name="Wang Z.T."/>
            <person name="Raymond J."/>
            <person name="Mimuro M."/>
            <person name="Blankenship R.E."/>
            <person name="Touchman J.W."/>
        </authorList>
    </citation>
    <scope>NUCLEOTIDE SEQUENCE [LARGE SCALE GENOMIC DNA]</scope>
    <source>
        <strain evidence="3">MBIC 11017</strain>
    </source>
</reference>
<dbReference type="Gene3D" id="3.40.50.150">
    <property type="entry name" value="Vaccinia Virus protein VP39"/>
    <property type="match status" value="1"/>
</dbReference>
<dbReference type="eggNOG" id="COG2226">
    <property type="taxonomic scope" value="Bacteria"/>
</dbReference>
<dbReference type="OrthoDB" id="7260171at2"/>
<dbReference type="AlphaFoldDB" id="B0C405"/>
<dbReference type="Pfam" id="PF08241">
    <property type="entry name" value="Methyltransf_11"/>
    <property type="match status" value="1"/>
</dbReference>
<evidence type="ECO:0000259" key="1">
    <source>
        <dbReference type="Pfam" id="PF08241"/>
    </source>
</evidence>
<evidence type="ECO:0000313" key="2">
    <source>
        <dbReference type="EMBL" id="ABW26265.1"/>
    </source>
</evidence>
<name>B0C405_ACAM1</name>
<dbReference type="GO" id="GO:0008757">
    <property type="term" value="F:S-adenosylmethionine-dependent methyltransferase activity"/>
    <property type="evidence" value="ECO:0007669"/>
    <property type="project" value="InterPro"/>
</dbReference>
<evidence type="ECO:0000313" key="3">
    <source>
        <dbReference type="Proteomes" id="UP000000268"/>
    </source>
</evidence>
<dbReference type="HOGENOM" id="CLU_082091_0_0_3"/>
<accession>B0C405</accession>
<dbReference type="SUPFAM" id="SSF53335">
    <property type="entry name" value="S-adenosyl-L-methionine-dependent methyltransferases"/>
    <property type="match status" value="1"/>
</dbReference>
<keyword evidence="3" id="KW-1185">Reference proteome</keyword>
<dbReference type="KEGG" id="amr:AM1_1228"/>
<dbReference type="Proteomes" id="UP000000268">
    <property type="component" value="Chromosome"/>
</dbReference>
<gene>
    <name evidence="2" type="ordered locus">AM1_1228</name>
</gene>
<dbReference type="CDD" id="cd02440">
    <property type="entry name" value="AdoMet_MTases"/>
    <property type="match status" value="1"/>
</dbReference>
<sequence>MPVQGYDMFYKTFVDNKNEISVANKLRRQRFRIFLDMIEGLDRPIQILDIGGRPGFWEMMFSEFDIKDDLFITLVNIEKHNISSTNIQSVTGDARDLSQFADQQSDIVFSNSTIEHVGDYDDQHRMAQEVKRLGKRYFIQTPNKFFPIEPHFAFPLFQFLPVSMRAWLAHNFAMGWRTNPIEDYQAAVDEVSSIRLLSQNEFQHLFPESNIYQEKYLGLNKSFVAYTQTANYRATNLVNV</sequence>
<feature type="domain" description="Methyltransferase type 11" evidence="1">
    <location>
        <begin position="79"/>
        <end position="135"/>
    </location>
</feature>
<dbReference type="EMBL" id="CP000828">
    <property type="protein sequence ID" value="ABW26265.1"/>
    <property type="molecule type" value="Genomic_DNA"/>
</dbReference>
<organism evidence="2 3">
    <name type="scientific">Acaryochloris marina (strain MBIC 11017)</name>
    <dbReference type="NCBI Taxonomy" id="329726"/>
    <lineage>
        <taxon>Bacteria</taxon>
        <taxon>Bacillati</taxon>
        <taxon>Cyanobacteriota</taxon>
        <taxon>Cyanophyceae</taxon>
        <taxon>Acaryochloridales</taxon>
        <taxon>Acaryochloridaceae</taxon>
        <taxon>Acaryochloris</taxon>
    </lineage>
</organism>
<dbReference type="InterPro" id="IPR013216">
    <property type="entry name" value="Methyltransf_11"/>
</dbReference>
<protein>
    <recommendedName>
        <fullName evidence="1">Methyltransferase type 11 domain-containing protein</fullName>
    </recommendedName>
</protein>